<proteinExistence type="predicted"/>
<sequence length="257" mass="27103">MRKVSMDSRESIGRTRGEVRGENAARAGSRMEELENVRLEALFLSADGTDGQASGSGGEVIVNRVQVGSVARLSLDPSEIGPSLSGPTVGLLGSKRAGGRSSQGPLVGLKLKGVVADGVGLVAGSSSSKAKWWAAVEVSPSLVGVTSLVGDSPSPSQTQLLDSSLSVNAYSLACPVSCNLEAEFFKLREMEDLRKQQIEIHQSAIDRALVEEASRYGSILNSWGLRVSRSSSLLSLSFGWTPKGEFSDHSGVLREEI</sequence>
<reference evidence="2 3" key="1">
    <citation type="journal article" date="2023" name="Hortic Res">
        <title>The complete reference genome for grapevine (Vitis vinifera L.) genetics and breeding.</title>
        <authorList>
            <person name="Shi X."/>
            <person name="Cao S."/>
            <person name="Wang X."/>
            <person name="Huang S."/>
            <person name="Wang Y."/>
            <person name="Liu Z."/>
            <person name="Liu W."/>
            <person name="Leng X."/>
            <person name="Peng Y."/>
            <person name="Wang N."/>
            <person name="Wang Y."/>
            <person name="Ma Z."/>
            <person name="Xu X."/>
            <person name="Zhang F."/>
            <person name="Xue H."/>
            <person name="Zhong H."/>
            <person name="Wang Y."/>
            <person name="Zhang K."/>
            <person name="Velt A."/>
            <person name="Avia K."/>
            <person name="Holtgrawe D."/>
            <person name="Grimplet J."/>
            <person name="Matus J.T."/>
            <person name="Ware D."/>
            <person name="Wu X."/>
            <person name="Wang H."/>
            <person name="Liu C."/>
            <person name="Fang Y."/>
            <person name="Rustenholz C."/>
            <person name="Cheng Z."/>
            <person name="Xiao H."/>
            <person name="Zhou Y."/>
        </authorList>
    </citation>
    <scope>NUCLEOTIDE SEQUENCE [LARGE SCALE GENOMIC DNA]</scope>
    <source>
        <strain evidence="3">cv. Pinot noir / PN40024</strain>
        <tissue evidence="2">Leaf</tissue>
    </source>
</reference>
<protein>
    <submittedName>
        <fullName evidence="2">Uncharacterized protein</fullName>
    </submittedName>
</protein>
<evidence type="ECO:0000256" key="1">
    <source>
        <dbReference type="SAM" id="MobiDB-lite"/>
    </source>
</evidence>
<keyword evidence="3" id="KW-1185">Reference proteome</keyword>
<dbReference type="Proteomes" id="UP001227230">
    <property type="component" value="Chromosome 9"/>
</dbReference>
<name>A0ABY9CGI2_VITVI</name>
<feature type="region of interest" description="Disordered" evidence="1">
    <location>
        <begin position="1"/>
        <end position="29"/>
    </location>
</feature>
<accession>A0ABY9CGI2</accession>
<gene>
    <name evidence="2" type="ORF">VitviT2T_013374</name>
</gene>
<organism evidence="2 3">
    <name type="scientific">Vitis vinifera</name>
    <name type="common">Grape</name>
    <dbReference type="NCBI Taxonomy" id="29760"/>
    <lineage>
        <taxon>Eukaryota</taxon>
        <taxon>Viridiplantae</taxon>
        <taxon>Streptophyta</taxon>
        <taxon>Embryophyta</taxon>
        <taxon>Tracheophyta</taxon>
        <taxon>Spermatophyta</taxon>
        <taxon>Magnoliopsida</taxon>
        <taxon>eudicotyledons</taxon>
        <taxon>Gunneridae</taxon>
        <taxon>Pentapetalae</taxon>
        <taxon>rosids</taxon>
        <taxon>Vitales</taxon>
        <taxon>Vitaceae</taxon>
        <taxon>Viteae</taxon>
        <taxon>Vitis</taxon>
    </lineage>
</organism>
<evidence type="ECO:0000313" key="3">
    <source>
        <dbReference type="Proteomes" id="UP001227230"/>
    </source>
</evidence>
<dbReference type="EMBL" id="CP126656">
    <property type="protein sequence ID" value="WJZ94527.1"/>
    <property type="molecule type" value="Genomic_DNA"/>
</dbReference>
<evidence type="ECO:0000313" key="2">
    <source>
        <dbReference type="EMBL" id="WJZ94527.1"/>
    </source>
</evidence>